<name>A0ABX8R8M1_9CLOT</name>
<dbReference type="Pfam" id="PF00535">
    <property type="entry name" value="Glycos_transf_2"/>
    <property type="match status" value="1"/>
</dbReference>
<proteinExistence type="predicted"/>
<dbReference type="EC" id="2.4.-.-" evidence="2"/>
<dbReference type="Proteomes" id="UP000886818">
    <property type="component" value="Chromosome"/>
</dbReference>
<keyword evidence="2" id="KW-0328">Glycosyltransferase</keyword>
<reference evidence="2" key="1">
    <citation type="submission" date="2021-07" db="EMBL/GenBank/DDBJ databases">
        <title>Complete genome sequence of Crassaminicella sp. 143-21, isolated from a deep-sea hydrothermal vent.</title>
        <authorList>
            <person name="Li X."/>
        </authorList>
    </citation>
    <scope>NUCLEOTIDE SEQUENCE</scope>
    <source>
        <strain evidence="2">143-21</strain>
    </source>
</reference>
<keyword evidence="3" id="KW-1185">Reference proteome</keyword>
<dbReference type="InterPro" id="IPR050834">
    <property type="entry name" value="Glycosyltransf_2"/>
</dbReference>
<dbReference type="RefSeq" id="WP_218282092.1">
    <property type="nucleotide sequence ID" value="NZ_CP078093.1"/>
</dbReference>
<dbReference type="InterPro" id="IPR001173">
    <property type="entry name" value="Glyco_trans_2-like"/>
</dbReference>
<feature type="domain" description="Glycosyltransferase 2-like" evidence="1">
    <location>
        <begin position="5"/>
        <end position="173"/>
    </location>
</feature>
<protein>
    <submittedName>
        <fullName evidence="2">Glycosyltransferase</fullName>
        <ecNumber evidence="2">2.4.-.-</ecNumber>
    </submittedName>
</protein>
<keyword evidence="2" id="KW-0808">Transferase</keyword>
<organism evidence="2 3">
    <name type="scientific">Crassaminicella indica</name>
    <dbReference type="NCBI Taxonomy" id="2855394"/>
    <lineage>
        <taxon>Bacteria</taxon>
        <taxon>Bacillati</taxon>
        <taxon>Bacillota</taxon>
        <taxon>Clostridia</taxon>
        <taxon>Eubacteriales</taxon>
        <taxon>Clostridiaceae</taxon>
        <taxon>Crassaminicella</taxon>
    </lineage>
</organism>
<dbReference type="EMBL" id="CP078093">
    <property type="protein sequence ID" value="QXM05393.1"/>
    <property type="molecule type" value="Genomic_DNA"/>
</dbReference>
<dbReference type="PANTHER" id="PTHR43685:SF10">
    <property type="entry name" value="LACTO-N-NEOTETRAOSE BIOSYNTHESIS GLYCOSYL TRANSFERASE LGTA"/>
    <property type="match status" value="1"/>
</dbReference>
<evidence type="ECO:0000259" key="1">
    <source>
        <dbReference type="Pfam" id="PF00535"/>
    </source>
</evidence>
<dbReference type="PANTHER" id="PTHR43685">
    <property type="entry name" value="GLYCOSYLTRANSFERASE"/>
    <property type="match status" value="1"/>
</dbReference>
<sequence length="336" mass="38819">MVKVSIVMGVYNGEEYLKETIDSILAQTYPNLECIIVNDGSTDGTKNILNAVKDERVKIIQLNKNQGAANALNIAIEKAEGDWIAIHDADDISLPDRIKEQVAYVKRKPHVVAVGSFIKCIEGKNISAKKITHMKSIERYKNSIITWKQIKEELFKGSPLTHGSLFISKKAYFKAGKYNPKYRIAYDYDLYMRLAFIGPIENIPKVLYKYRISSNSLSNLNIKKTASEFLIASTKYIRDYCFYNKKNKPCVIVYGTNRGCQMFKELMMLEENLKINEMRFDYKKENVENDYMDYKDGKIDAFIILSNFTDELKLKNFLKNKGLKLNKDFFTLWSTL</sequence>
<dbReference type="GO" id="GO:0016757">
    <property type="term" value="F:glycosyltransferase activity"/>
    <property type="evidence" value="ECO:0007669"/>
    <property type="project" value="UniProtKB-KW"/>
</dbReference>
<evidence type="ECO:0000313" key="3">
    <source>
        <dbReference type="Proteomes" id="UP000886818"/>
    </source>
</evidence>
<evidence type="ECO:0000313" key="2">
    <source>
        <dbReference type="EMBL" id="QXM05393.1"/>
    </source>
</evidence>
<accession>A0ABX8R8M1</accession>
<gene>
    <name evidence="2" type="ORF">KVH43_08325</name>
</gene>